<feature type="transmembrane region" description="Helical" evidence="1">
    <location>
        <begin position="6"/>
        <end position="25"/>
    </location>
</feature>
<feature type="transmembrane region" description="Helical" evidence="1">
    <location>
        <begin position="190"/>
        <end position="211"/>
    </location>
</feature>
<evidence type="ECO:0000313" key="3">
    <source>
        <dbReference type="Proteomes" id="UP000830454"/>
    </source>
</evidence>
<keyword evidence="1" id="KW-0812">Transmembrane</keyword>
<dbReference type="Proteomes" id="UP000830454">
    <property type="component" value="Chromosome"/>
</dbReference>
<feature type="transmembrane region" description="Helical" evidence="1">
    <location>
        <begin position="37"/>
        <end position="59"/>
    </location>
</feature>
<feature type="transmembrane region" description="Helical" evidence="1">
    <location>
        <begin position="156"/>
        <end position="178"/>
    </location>
</feature>
<evidence type="ECO:0000256" key="1">
    <source>
        <dbReference type="SAM" id="Phobius"/>
    </source>
</evidence>
<evidence type="ECO:0008006" key="4">
    <source>
        <dbReference type="Google" id="ProtNLM"/>
    </source>
</evidence>
<sequence length="216" mass="26198">MTTFQAILSSSSLYIEFLSAVIAILKYNKIKNTYWKWFAYYLITIFLLELNGKYGFANFLQYKKFYYDFFVIPFQFIFLYWLYAYQSLKNKKIFYIFSIIYLLSTIPHFYYLEKMRNLNSLSYTIGVFLLMILIYFEFIKQIKSDNIINFKENRMFYINLGVIIFYVGTLPFFAFGIYSSKSTIYIWKNYITVFYILLNLMYLLFIASLLWGKPKS</sequence>
<protein>
    <recommendedName>
        <fullName evidence="4">Histidine kinase N-terminal 7TM region domain-containing protein</fullName>
    </recommendedName>
</protein>
<reference evidence="2" key="2">
    <citation type="submission" date="2022-04" db="EMBL/GenBank/DDBJ databases">
        <title>Complete Genome Sequence of Flavobacterium sediminilitoris YSM-43, Isolated from a Tidal Sediment.</title>
        <authorList>
            <person name="Lee P.A."/>
        </authorList>
    </citation>
    <scope>NUCLEOTIDE SEQUENCE</scope>
    <source>
        <strain evidence="2">YSM-43</strain>
    </source>
</reference>
<feature type="transmembrane region" description="Helical" evidence="1">
    <location>
        <begin position="93"/>
        <end position="112"/>
    </location>
</feature>
<keyword evidence="1" id="KW-1133">Transmembrane helix</keyword>
<proteinExistence type="predicted"/>
<dbReference type="RefSeq" id="WP_045968044.1">
    <property type="nucleotide sequence ID" value="NZ_CP090145.1"/>
</dbReference>
<name>A0ABY4HI08_9FLAO</name>
<gene>
    <name evidence="2" type="ORF">LXD69_10465</name>
</gene>
<keyword evidence="3" id="KW-1185">Reference proteome</keyword>
<organism evidence="2 3">
    <name type="scientific">Flavobacterium sediminilitoris</name>
    <dbReference type="NCBI Taxonomy" id="2024526"/>
    <lineage>
        <taxon>Bacteria</taxon>
        <taxon>Pseudomonadati</taxon>
        <taxon>Bacteroidota</taxon>
        <taxon>Flavobacteriia</taxon>
        <taxon>Flavobacteriales</taxon>
        <taxon>Flavobacteriaceae</taxon>
        <taxon>Flavobacterium</taxon>
    </lineage>
</organism>
<feature type="transmembrane region" description="Helical" evidence="1">
    <location>
        <begin position="65"/>
        <end position="84"/>
    </location>
</feature>
<reference evidence="2" key="1">
    <citation type="submission" date="2021-12" db="EMBL/GenBank/DDBJ databases">
        <authorList>
            <person name="Cha I.-T."/>
            <person name="Lee K.-E."/>
            <person name="Park S.-J."/>
        </authorList>
    </citation>
    <scope>NUCLEOTIDE SEQUENCE</scope>
    <source>
        <strain evidence="2">YSM-43</strain>
    </source>
</reference>
<feature type="transmembrane region" description="Helical" evidence="1">
    <location>
        <begin position="118"/>
        <end position="136"/>
    </location>
</feature>
<keyword evidence="1" id="KW-0472">Membrane</keyword>
<evidence type="ECO:0000313" key="2">
    <source>
        <dbReference type="EMBL" id="UOX32474.1"/>
    </source>
</evidence>
<dbReference type="EMBL" id="CP090145">
    <property type="protein sequence ID" value="UOX32474.1"/>
    <property type="molecule type" value="Genomic_DNA"/>
</dbReference>
<accession>A0ABY4HI08</accession>